<organism evidence="7 8">
    <name type="scientific">Pomacea canaliculata</name>
    <name type="common">Golden apple snail</name>
    <dbReference type="NCBI Taxonomy" id="400727"/>
    <lineage>
        <taxon>Eukaryota</taxon>
        <taxon>Metazoa</taxon>
        <taxon>Spiralia</taxon>
        <taxon>Lophotrochozoa</taxon>
        <taxon>Mollusca</taxon>
        <taxon>Gastropoda</taxon>
        <taxon>Caenogastropoda</taxon>
        <taxon>Architaenioglossa</taxon>
        <taxon>Ampullarioidea</taxon>
        <taxon>Ampullariidae</taxon>
        <taxon>Pomacea</taxon>
    </lineage>
</organism>
<evidence type="ECO:0000256" key="5">
    <source>
        <dbReference type="ARBA" id="ARBA00023136"/>
    </source>
</evidence>
<evidence type="ECO:0000313" key="7">
    <source>
        <dbReference type="EMBL" id="PVD32556.1"/>
    </source>
</evidence>
<comment type="subcellular location">
    <subcellularLocation>
        <location evidence="1 6">Membrane</location>
        <topology evidence="1 6">Multi-pass membrane protein</topology>
    </subcellularLocation>
</comment>
<dbReference type="EMBL" id="PZQS01000004">
    <property type="protein sequence ID" value="PVD32556.1"/>
    <property type="molecule type" value="Genomic_DNA"/>
</dbReference>
<name>A0A2T7PGK7_POMCA</name>
<keyword evidence="8" id="KW-1185">Reference proteome</keyword>
<feature type="transmembrane region" description="Helical" evidence="6">
    <location>
        <begin position="223"/>
        <end position="246"/>
    </location>
</feature>
<sequence>MEVMGGVGIGLGIYALVDRNNMAALTKIDSSGKFKDFNGVGLLQEGAIALIVGGVFLFIIGFAGCCGAVKEIKCLLGVYIAIVLLIVIAEIVAASLAIAFKGKVEVELKQALKDGIRQYYDGQLNSSNAFSRAFDFAQVEFDCCGVDNYTDFYISAWRNKTDHNILVPFTCCELKDKNAFLDGNKPELKNEKCPVTHPSKSNPNTDTPCFPAIKDWVMRHANIIIGIGFGIVAIEIIAIVFACCLYRNIY</sequence>
<keyword evidence="3 6" id="KW-0812">Transmembrane</keyword>
<dbReference type="OrthoDB" id="6254918at2759"/>
<evidence type="ECO:0000313" key="8">
    <source>
        <dbReference type="Proteomes" id="UP000245119"/>
    </source>
</evidence>
<proteinExistence type="inferred from homology"/>
<evidence type="ECO:0000256" key="2">
    <source>
        <dbReference type="ARBA" id="ARBA00006840"/>
    </source>
</evidence>
<evidence type="ECO:0000256" key="6">
    <source>
        <dbReference type="RuleBase" id="RU361218"/>
    </source>
</evidence>
<comment type="similarity">
    <text evidence="2 6">Belongs to the tetraspanin (TM4SF) family.</text>
</comment>
<dbReference type="PRINTS" id="PR00259">
    <property type="entry name" value="TMFOUR"/>
</dbReference>
<reference evidence="7 8" key="1">
    <citation type="submission" date="2018-04" db="EMBL/GenBank/DDBJ databases">
        <title>The genome of golden apple snail Pomacea canaliculata provides insight into stress tolerance and invasive adaptation.</title>
        <authorList>
            <person name="Liu C."/>
            <person name="Liu B."/>
            <person name="Ren Y."/>
            <person name="Zhang Y."/>
            <person name="Wang H."/>
            <person name="Li S."/>
            <person name="Jiang F."/>
            <person name="Yin L."/>
            <person name="Zhang G."/>
            <person name="Qian W."/>
            <person name="Fan W."/>
        </authorList>
    </citation>
    <scope>NUCLEOTIDE SEQUENCE [LARGE SCALE GENOMIC DNA]</scope>
    <source>
        <strain evidence="7">SZHN2017</strain>
        <tissue evidence="7">Muscle</tissue>
    </source>
</reference>
<evidence type="ECO:0000256" key="4">
    <source>
        <dbReference type="ARBA" id="ARBA00022989"/>
    </source>
</evidence>
<dbReference type="PIRSF" id="PIRSF002419">
    <property type="entry name" value="Tetraspanin"/>
    <property type="match status" value="1"/>
</dbReference>
<dbReference type="GO" id="GO:0005886">
    <property type="term" value="C:plasma membrane"/>
    <property type="evidence" value="ECO:0007669"/>
    <property type="project" value="TreeGrafter"/>
</dbReference>
<dbReference type="AlphaFoldDB" id="A0A2T7PGK7"/>
<dbReference type="Pfam" id="PF00335">
    <property type="entry name" value="Tetraspanin"/>
    <property type="match status" value="1"/>
</dbReference>
<dbReference type="InterPro" id="IPR018503">
    <property type="entry name" value="Tetraspanin_CS"/>
</dbReference>
<feature type="transmembrane region" description="Helical" evidence="6">
    <location>
        <begin position="47"/>
        <end position="69"/>
    </location>
</feature>
<evidence type="ECO:0000256" key="3">
    <source>
        <dbReference type="ARBA" id="ARBA00022692"/>
    </source>
</evidence>
<feature type="transmembrane region" description="Helical" evidence="6">
    <location>
        <begin position="76"/>
        <end position="100"/>
    </location>
</feature>
<dbReference type="PROSITE" id="PS00421">
    <property type="entry name" value="TM4_1"/>
    <property type="match status" value="1"/>
</dbReference>
<dbReference type="PANTHER" id="PTHR19282:SF552">
    <property type="entry name" value="TETRASPANIN"/>
    <property type="match status" value="1"/>
</dbReference>
<keyword evidence="5 6" id="KW-0472">Membrane</keyword>
<dbReference type="Gene3D" id="1.10.1450.10">
    <property type="entry name" value="Tetraspanin"/>
    <property type="match status" value="1"/>
</dbReference>
<comment type="caution">
    <text evidence="7">The sequence shown here is derived from an EMBL/GenBank/DDBJ whole genome shotgun (WGS) entry which is preliminary data.</text>
</comment>
<dbReference type="InterPro" id="IPR008952">
    <property type="entry name" value="Tetraspanin_EC2_sf"/>
</dbReference>
<comment type="caution">
    <text evidence="6">Lacks conserved residue(s) required for the propagation of feature annotation.</text>
</comment>
<gene>
    <name evidence="7" type="ORF">C0Q70_07997</name>
</gene>
<dbReference type="InterPro" id="IPR000301">
    <property type="entry name" value="Tetraspanin_animals"/>
</dbReference>
<dbReference type="SUPFAM" id="SSF48652">
    <property type="entry name" value="Tetraspanin"/>
    <property type="match status" value="1"/>
</dbReference>
<evidence type="ECO:0000256" key="1">
    <source>
        <dbReference type="ARBA" id="ARBA00004141"/>
    </source>
</evidence>
<protein>
    <recommendedName>
        <fullName evidence="6">Tetraspanin</fullName>
    </recommendedName>
</protein>
<keyword evidence="4 6" id="KW-1133">Transmembrane helix</keyword>
<dbReference type="PANTHER" id="PTHR19282">
    <property type="entry name" value="TETRASPANIN"/>
    <property type="match status" value="1"/>
</dbReference>
<dbReference type="InterPro" id="IPR018499">
    <property type="entry name" value="Tetraspanin/Peripherin"/>
</dbReference>
<accession>A0A2T7PGK7</accession>
<dbReference type="Proteomes" id="UP000245119">
    <property type="component" value="Linkage Group LG4"/>
</dbReference>